<evidence type="ECO:0000313" key="3">
    <source>
        <dbReference type="Proteomes" id="UP000630615"/>
    </source>
</evidence>
<feature type="transmembrane region" description="Helical" evidence="1">
    <location>
        <begin position="278"/>
        <end position="300"/>
    </location>
</feature>
<feature type="transmembrane region" description="Helical" evidence="1">
    <location>
        <begin position="312"/>
        <end position="333"/>
    </location>
</feature>
<dbReference type="RefSeq" id="WP_088270573.1">
    <property type="nucleotide sequence ID" value="NZ_BMKI01000006.1"/>
</dbReference>
<organism evidence="2 3">
    <name type="scientific">Enterococcus wangshanyuanii</name>
    <dbReference type="NCBI Taxonomy" id="2005703"/>
    <lineage>
        <taxon>Bacteria</taxon>
        <taxon>Bacillati</taxon>
        <taxon>Bacillota</taxon>
        <taxon>Bacilli</taxon>
        <taxon>Lactobacillales</taxon>
        <taxon>Enterococcaceae</taxon>
        <taxon>Enterococcus</taxon>
    </lineage>
</organism>
<evidence type="ECO:0000256" key="1">
    <source>
        <dbReference type="SAM" id="Phobius"/>
    </source>
</evidence>
<keyword evidence="1" id="KW-1133">Transmembrane helix</keyword>
<reference evidence="3" key="1">
    <citation type="journal article" date="2019" name="Int. J. Syst. Evol. Microbiol.">
        <title>The Global Catalogue of Microorganisms (GCM) 10K type strain sequencing project: providing services to taxonomists for standard genome sequencing and annotation.</title>
        <authorList>
            <consortium name="The Broad Institute Genomics Platform"/>
            <consortium name="The Broad Institute Genome Sequencing Center for Infectious Disease"/>
            <person name="Wu L."/>
            <person name="Ma J."/>
        </authorList>
    </citation>
    <scope>NUCLEOTIDE SEQUENCE [LARGE SCALE GENOMIC DNA]</scope>
    <source>
        <strain evidence="3">CGMCC 1.15942</strain>
    </source>
</reference>
<gene>
    <name evidence="2" type="ORF">GCM10011573_25470</name>
</gene>
<accession>A0ABQ1PCY5</accession>
<keyword evidence="1" id="KW-0472">Membrane</keyword>
<name>A0ABQ1PCY5_9ENTE</name>
<feature type="transmembrane region" description="Helical" evidence="1">
    <location>
        <begin position="353"/>
        <end position="376"/>
    </location>
</feature>
<comment type="caution">
    <text evidence="2">The sequence shown here is derived from an EMBL/GenBank/DDBJ whole genome shotgun (WGS) entry which is preliminary data.</text>
</comment>
<proteinExistence type="predicted"/>
<sequence>MNYLIDSYAPYYAGSLLGKVAEVVNWVFVDLPFFILRIFSIGILLIQEMLDQTELFRGKQESAYELSLSILNNLGGKSMVRGSIIALLILISAYYLLYNFFLSKKNFSKVLLHYIAVFLLFVFWFGSIATPSGPQSGGMFLVETTSNVFTGIKNGFTSSSSDFSKISSEQALDDTPLFNATIKQTFYYVNTGSLDGTMENGEKIDEKKLLMPNGLSKDEKTKFEKEREKYLGKIEKDNPYVQQNLTKTPEKLMAIMTGGVNSVVTSYPALAVNAMLSVIQLVIIMLIIVAPIFFVMSFFPACQSMLFKFFKLLIGALFVPVILGVFLAVFFWANKVIDAVYLSAMKGVAPALLIIMSGGIFILTSNIVLIIIKYFLYKFIWKNKYRLLGYFTDGKVKEPEIIEKVNEKTDAVKDRAKDVTVGGLEVAAGVYTGNPMLMQDGLSRAMPKTDRAMNLGQYRYRDYDDNRNRQNGLDEWVDNQNEDVPKGEEKELEHVEFVETDNESVEKQEEFPEMEEIDHSLDTDKMAVMFDELSDGLLEDGDTVSVDNLSEIELEMNGEEMDRIALEQAEQELVVERDEYELDKEYPEDLFFGKEVLKEINEEDWS</sequence>
<feature type="transmembrane region" description="Helical" evidence="1">
    <location>
        <begin position="79"/>
        <end position="98"/>
    </location>
</feature>
<keyword evidence="1" id="KW-0812">Transmembrane</keyword>
<dbReference type="EMBL" id="BMKI01000006">
    <property type="protein sequence ID" value="GGC94738.1"/>
    <property type="molecule type" value="Genomic_DNA"/>
</dbReference>
<evidence type="ECO:0000313" key="2">
    <source>
        <dbReference type="EMBL" id="GGC94738.1"/>
    </source>
</evidence>
<dbReference type="Proteomes" id="UP000630615">
    <property type="component" value="Unassembled WGS sequence"/>
</dbReference>
<feature type="transmembrane region" description="Helical" evidence="1">
    <location>
        <begin position="110"/>
        <end position="129"/>
    </location>
</feature>
<keyword evidence="3" id="KW-1185">Reference proteome</keyword>
<protein>
    <submittedName>
        <fullName evidence="2">ATP synthase F0, A subunit</fullName>
    </submittedName>
</protein>
<feature type="transmembrane region" description="Helical" evidence="1">
    <location>
        <begin position="23"/>
        <end position="46"/>
    </location>
</feature>